<feature type="binding site" evidence="5">
    <location>
        <begin position="105"/>
        <end position="112"/>
    </location>
    <ligand>
        <name>ATP</name>
        <dbReference type="ChEBI" id="CHEBI:30616"/>
    </ligand>
</feature>
<dbReference type="Proteomes" id="UP000479000">
    <property type="component" value="Unassembled WGS sequence"/>
</dbReference>
<keyword evidence="5 6" id="KW-0505">Motor protein</keyword>
<evidence type="ECO:0000259" key="7">
    <source>
        <dbReference type="PROSITE" id="PS50067"/>
    </source>
</evidence>
<dbReference type="FunFam" id="2.60.40.4330:FF:000002">
    <property type="entry name" value="Kinesin-like protein"/>
    <property type="match status" value="1"/>
</dbReference>
<keyword evidence="3 5" id="KW-0067">ATP-binding</keyword>
<dbReference type="GO" id="GO:0005634">
    <property type="term" value="C:nucleus"/>
    <property type="evidence" value="ECO:0007669"/>
    <property type="project" value="TreeGrafter"/>
</dbReference>
<dbReference type="Gene3D" id="3.40.850.10">
    <property type="entry name" value="Kinesin motor domain"/>
    <property type="match status" value="1"/>
</dbReference>
<evidence type="ECO:0000256" key="1">
    <source>
        <dbReference type="ARBA" id="ARBA00004245"/>
    </source>
</evidence>
<comment type="subcellular location">
    <subcellularLocation>
        <location evidence="1">Cytoplasm</location>
        <location evidence="1">Cytoskeleton</location>
    </subcellularLocation>
</comment>
<accession>A0A6H5H9M4</accession>
<dbReference type="SUPFAM" id="SSF52540">
    <property type="entry name" value="P-loop containing nucleoside triphosphate hydrolases"/>
    <property type="match status" value="1"/>
</dbReference>
<evidence type="ECO:0000256" key="4">
    <source>
        <dbReference type="ARBA" id="ARBA00023212"/>
    </source>
</evidence>
<proteinExistence type="inferred from homology"/>
<keyword evidence="4" id="KW-0206">Cytoskeleton</keyword>
<dbReference type="PROSITE" id="PS50067">
    <property type="entry name" value="KINESIN_MOTOR_2"/>
    <property type="match status" value="1"/>
</dbReference>
<evidence type="ECO:0000256" key="2">
    <source>
        <dbReference type="ARBA" id="ARBA00022741"/>
    </source>
</evidence>
<protein>
    <recommendedName>
        <fullName evidence="6">Kinesin-like protein</fullName>
    </recommendedName>
</protein>
<dbReference type="InterPro" id="IPR036961">
    <property type="entry name" value="Kinesin_motor_dom_sf"/>
</dbReference>
<dbReference type="Pfam" id="PF00225">
    <property type="entry name" value="Kinesin"/>
    <property type="match status" value="1"/>
</dbReference>
<dbReference type="AlphaFoldDB" id="A0A6H5H9M4"/>
<dbReference type="Gene3D" id="2.60.40.4330">
    <property type="entry name" value="Kinesin-like protein Kif23, Arf6-interacting domain"/>
    <property type="match status" value="1"/>
</dbReference>
<keyword evidence="6" id="KW-0493">Microtubule</keyword>
<evidence type="ECO:0000256" key="3">
    <source>
        <dbReference type="ARBA" id="ARBA00022840"/>
    </source>
</evidence>
<dbReference type="InterPro" id="IPR032384">
    <property type="entry name" value="Kif23_Arf-bd"/>
</dbReference>
<evidence type="ECO:0000313" key="8">
    <source>
        <dbReference type="EMBL" id="CAB0012709.1"/>
    </source>
</evidence>
<name>A0A6H5H9M4_9HEMI</name>
<keyword evidence="9" id="KW-1185">Reference proteome</keyword>
<reference evidence="8 9" key="1">
    <citation type="submission" date="2020-02" db="EMBL/GenBank/DDBJ databases">
        <authorList>
            <person name="Ferguson B K."/>
        </authorList>
    </citation>
    <scope>NUCLEOTIDE SEQUENCE [LARGE SCALE GENOMIC DNA]</scope>
</reference>
<dbReference type="PANTHER" id="PTHR24115">
    <property type="entry name" value="KINESIN-RELATED"/>
    <property type="match status" value="1"/>
</dbReference>
<dbReference type="GO" id="GO:0016887">
    <property type="term" value="F:ATP hydrolysis activity"/>
    <property type="evidence" value="ECO:0007669"/>
    <property type="project" value="TreeGrafter"/>
</dbReference>
<feature type="domain" description="Kinesin motor" evidence="7">
    <location>
        <begin position="21"/>
        <end position="426"/>
    </location>
</feature>
<dbReference type="InterPro" id="IPR001752">
    <property type="entry name" value="Kinesin_motor_dom"/>
</dbReference>
<evidence type="ECO:0000256" key="6">
    <source>
        <dbReference type="RuleBase" id="RU000394"/>
    </source>
</evidence>
<keyword evidence="4" id="KW-0963">Cytoplasm</keyword>
<dbReference type="GO" id="GO:0008017">
    <property type="term" value="F:microtubule binding"/>
    <property type="evidence" value="ECO:0007669"/>
    <property type="project" value="InterPro"/>
</dbReference>
<dbReference type="InterPro" id="IPR027417">
    <property type="entry name" value="P-loop_NTPase"/>
</dbReference>
<dbReference type="InterPro" id="IPR038105">
    <property type="entry name" value="Kif23_Arf-bd_sf"/>
</dbReference>
<dbReference type="PANTHER" id="PTHR24115:SF600">
    <property type="entry name" value="KINESIN-LIKE PROTEIN KIF23"/>
    <property type="match status" value="1"/>
</dbReference>
<dbReference type="GO" id="GO:0007018">
    <property type="term" value="P:microtubule-based movement"/>
    <property type="evidence" value="ECO:0007669"/>
    <property type="project" value="InterPro"/>
</dbReference>
<dbReference type="PRINTS" id="PR00380">
    <property type="entry name" value="KINESINHEAVY"/>
</dbReference>
<dbReference type="SMART" id="SM00129">
    <property type="entry name" value="KISc"/>
    <property type="match status" value="1"/>
</dbReference>
<dbReference type="PROSITE" id="PS00411">
    <property type="entry name" value="KINESIN_MOTOR_1"/>
    <property type="match status" value="1"/>
</dbReference>
<dbReference type="OrthoDB" id="2403182at2759"/>
<evidence type="ECO:0000256" key="5">
    <source>
        <dbReference type="PROSITE-ProRule" id="PRU00283"/>
    </source>
</evidence>
<comment type="similarity">
    <text evidence="5 6">Belongs to the TRAFAC class myosin-kinesin ATPase superfamily. Kinesin family.</text>
</comment>
<evidence type="ECO:0000313" key="9">
    <source>
        <dbReference type="Proteomes" id="UP000479000"/>
    </source>
</evidence>
<dbReference type="InterPro" id="IPR019821">
    <property type="entry name" value="Kinesin_motor_CS"/>
</dbReference>
<dbReference type="Pfam" id="PF16540">
    <property type="entry name" value="MKLP1_Arf_bdg"/>
    <property type="match status" value="1"/>
</dbReference>
<dbReference type="GO" id="GO:0003777">
    <property type="term" value="F:microtubule motor activity"/>
    <property type="evidence" value="ECO:0007669"/>
    <property type="project" value="InterPro"/>
</dbReference>
<dbReference type="InterPro" id="IPR027640">
    <property type="entry name" value="Kinesin-like_fam"/>
</dbReference>
<dbReference type="GO" id="GO:0051256">
    <property type="term" value="P:mitotic spindle midzone assembly"/>
    <property type="evidence" value="ECO:0007669"/>
    <property type="project" value="TreeGrafter"/>
</dbReference>
<keyword evidence="2 5" id="KW-0547">Nucleotide-binding</keyword>
<dbReference type="GO" id="GO:0005871">
    <property type="term" value="C:kinesin complex"/>
    <property type="evidence" value="ECO:0007669"/>
    <property type="project" value="TreeGrafter"/>
</dbReference>
<sequence>MKWRTRLHKPPSKEGLVAKEPVTVYCRVRPTPSSSNEGISCIRISPPSHVRLLPPPSALSRKEYQYTFRKVFEESAGQKDVFEEVALPLVQNLLNGRNSLLFTYGVTGSGKTYTMTGTLRDGGIMPRCLDAIFDSIASCQAKRCTFKPDRLNWFEIQPDGIDAEADLYSRIAQNRVKRLEKKNSDPDIAQRVKEEVRQLPVNDDFNYAVFVTYVEIYNNSVFDLLDDIYDENSRIRPPQTKIVREDSNHNMFVHGVNELEVGSTDEAFEAYFYGQKRRRIAQTALNAESSRSHSIFTIRLVHAPLNEQGDGVDPDPKHMIVSQLALVDLAGSERTNRTKNTGMRLKEAGNINNSLLTLRVCLELLRENQNGANKIIPYRDSRLTHLFRNFFDGDGQVSMIICISPVVEECDETMQVLKFAEMAQEVSTSVHTPIRVNLGTPKRRKAIQLILKDSIINRKTRELEKVKDEIPNKMAQAQQKLSQEHEKKLKTERSAWEMGIAVSNKRHRRSRSAGNDVWLEHRPVHEVPLNTIMQPNLPKRKSVTKLTDAKDVTEKTSKYCLMTQNADSDGDLETRLYKGDVIPTSGGGAQVMFNDVEVLRQYSPSDTSPSRKTPRQIREDLEAACAQSSDANQRKFLSRERRYYEV</sequence>
<gene>
    <name evidence="8" type="ORF">NTEN_LOCUS17408</name>
</gene>
<organism evidence="8 9">
    <name type="scientific">Nesidiocoris tenuis</name>
    <dbReference type="NCBI Taxonomy" id="355587"/>
    <lineage>
        <taxon>Eukaryota</taxon>
        <taxon>Metazoa</taxon>
        <taxon>Ecdysozoa</taxon>
        <taxon>Arthropoda</taxon>
        <taxon>Hexapoda</taxon>
        <taxon>Insecta</taxon>
        <taxon>Pterygota</taxon>
        <taxon>Neoptera</taxon>
        <taxon>Paraneoptera</taxon>
        <taxon>Hemiptera</taxon>
        <taxon>Heteroptera</taxon>
        <taxon>Panheteroptera</taxon>
        <taxon>Cimicomorpha</taxon>
        <taxon>Miridae</taxon>
        <taxon>Dicyphina</taxon>
        <taxon>Nesidiocoris</taxon>
    </lineage>
</organism>
<dbReference type="GO" id="GO:0005524">
    <property type="term" value="F:ATP binding"/>
    <property type="evidence" value="ECO:0007669"/>
    <property type="project" value="UniProtKB-UniRule"/>
</dbReference>
<dbReference type="EMBL" id="CADCXU010025626">
    <property type="protein sequence ID" value="CAB0012709.1"/>
    <property type="molecule type" value="Genomic_DNA"/>
</dbReference>
<dbReference type="GO" id="GO:0005874">
    <property type="term" value="C:microtubule"/>
    <property type="evidence" value="ECO:0007669"/>
    <property type="project" value="UniProtKB-KW"/>
</dbReference>